<feature type="transmembrane region" description="Helical" evidence="1">
    <location>
        <begin position="78"/>
        <end position="96"/>
    </location>
</feature>
<keyword evidence="1" id="KW-1133">Transmembrane helix</keyword>
<evidence type="ECO:0000313" key="2">
    <source>
        <dbReference type="EMBL" id="HIU22584.1"/>
    </source>
</evidence>
<sequence>MKLAIVTVIMGMLYLLILGLTGQEVWLNTLISTALDFIQAPILITVMNVVKWLASFECLLIFMLLATFYLYRKKKEQSLTYFLCFVIAGGLAMIFLKEYYVVGHPELSKFLPVAGLGYLNIDVLFGTFLYGMIYVLMDQGNSLERVIKKVCLVLIIAVGIANFYLKVSYFSDILLGYLLGLFLCWIFAKVIKRNVTKLSLENDSTKDKTVI</sequence>
<dbReference type="EMBL" id="DVML01000020">
    <property type="protein sequence ID" value="HIU22584.1"/>
    <property type="molecule type" value="Genomic_DNA"/>
</dbReference>
<evidence type="ECO:0000313" key="3">
    <source>
        <dbReference type="Proteomes" id="UP000824087"/>
    </source>
</evidence>
<organism evidence="2 3">
    <name type="scientific">Candidatus Fimihabitans intestinipullorum</name>
    <dbReference type="NCBI Taxonomy" id="2840820"/>
    <lineage>
        <taxon>Bacteria</taxon>
        <taxon>Bacillati</taxon>
        <taxon>Mycoplasmatota</taxon>
        <taxon>Mycoplasmatota incertae sedis</taxon>
        <taxon>Candidatus Fimihabitans</taxon>
    </lineage>
</organism>
<keyword evidence="1" id="KW-0812">Transmembrane</keyword>
<name>A0A9D1L2I5_9BACT</name>
<dbReference type="SUPFAM" id="SSF48317">
    <property type="entry name" value="Acid phosphatase/Vanadium-dependent haloperoxidase"/>
    <property type="match status" value="1"/>
</dbReference>
<comment type="caution">
    <text evidence="2">The sequence shown here is derived from an EMBL/GenBank/DDBJ whole genome shotgun (WGS) entry which is preliminary data.</text>
</comment>
<feature type="transmembrane region" description="Helical" evidence="1">
    <location>
        <begin position="149"/>
        <end position="167"/>
    </location>
</feature>
<gene>
    <name evidence="2" type="ORF">IAD49_03275</name>
</gene>
<feature type="transmembrane region" description="Helical" evidence="1">
    <location>
        <begin position="116"/>
        <end position="137"/>
    </location>
</feature>
<dbReference type="InterPro" id="IPR036938">
    <property type="entry name" value="PAP2/HPO_sf"/>
</dbReference>
<accession>A0A9D1L2I5</accession>
<protein>
    <submittedName>
        <fullName evidence="2">Uncharacterized protein</fullName>
    </submittedName>
</protein>
<dbReference type="Gene3D" id="1.20.144.10">
    <property type="entry name" value="Phosphatidic acid phosphatase type 2/haloperoxidase"/>
    <property type="match status" value="1"/>
</dbReference>
<dbReference type="AlphaFoldDB" id="A0A9D1L2I5"/>
<feature type="transmembrane region" description="Helical" evidence="1">
    <location>
        <begin position="52"/>
        <end position="71"/>
    </location>
</feature>
<proteinExistence type="predicted"/>
<reference evidence="2" key="1">
    <citation type="submission" date="2020-10" db="EMBL/GenBank/DDBJ databases">
        <authorList>
            <person name="Gilroy R."/>
        </authorList>
    </citation>
    <scope>NUCLEOTIDE SEQUENCE</scope>
    <source>
        <strain evidence="2">CHK197-8231</strain>
    </source>
</reference>
<dbReference type="Proteomes" id="UP000824087">
    <property type="component" value="Unassembled WGS sequence"/>
</dbReference>
<keyword evidence="1" id="KW-0472">Membrane</keyword>
<reference evidence="2" key="2">
    <citation type="journal article" date="2021" name="PeerJ">
        <title>Extensive microbial diversity within the chicken gut microbiome revealed by metagenomics and culture.</title>
        <authorList>
            <person name="Gilroy R."/>
            <person name="Ravi A."/>
            <person name="Getino M."/>
            <person name="Pursley I."/>
            <person name="Horton D.L."/>
            <person name="Alikhan N.F."/>
            <person name="Baker D."/>
            <person name="Gharbi K."/>
            <person name="Hall N."/>
            <person name="Watson M."/>
            <person name="Adriaenssens E.M."/>
            <person name="Foster-Nyarko E."/>
            <person name="Jarju S."/>
            <person name="Secka A."/>
            <person name="Antonio M."/>
            <person name="Oren A."/>
            <person name="Chaudhuri R.R."/>
            <person name="La Ragione R."/>
            <person name="Hildebrand F."/>
            <person name="Pallen M.J."/>
        </authorList>
    </citation>
    <scope>NUCLEOTIDE SEQUENCE</scope>
    <source>
        <strain evidence="2">CHK197-8231</strain>
    </source>
</reference>
<evidence type="ECO:0000256" key="1">
    <source>
        <dbReference type="SAM" id="Phobius"/>
    </source>
</evidence>
<feature type="transmembrane region" description="Helical" evidence="1">
    <location>
        <begin position="173"/>
        <end position="191"/>
    </location>
</feature>